<dbReference type="Proteomes" id="UP000242246">
    <property type="component" value="Unassembled WGS sequence"/>
</dbReference>
<dbReference type="STRING" id="1348632.GCA_001591745_00400"/>
<feature type="transmembrane region" description="Helical" evidence="1">
    <location>
        <begin position="28"/>
        <end position="47"/>
    </location>
</feature>
<gene>
    <name evidence="2" type="ORF">RU87_GL001007</name>
</gene>
<keyword evidence="3" id="KW-1185">Reference proteome</keyword>
<evidence type="ECO:0000256" key="1">
    <source>
        <dbReference type="SAM" id="Phobius"/>
    </source>
</evidence>
<reference evidence="2 3" key="1">
    <citation type="submission" date="2014-12" db="EMBL/GenBank/DDBJ databases">
        <title>Draft genome sequences of 10 type strains of Lactococcus.</title>
        <authorList>
            <person name="Sun Z."/>
            <person name="Zhong Z."/>
            <person name="Liu W."/>
            <person name="Zhang W."/>
            <person name="Zhang H."/>
        </authorList>
    </citation>
    <scope>NUCLEOTIDE SEQUENCE [LARGE SCALE GENOMIC DNA]</scope>
    <source>
        <strain evidence="2 3">DSM 20686</strain>
    </source>
</reference>
<evidence type="ECO:0008006" key="4">
    <source>
        <dbReference type="Google" id="ProtNLM"/>
    </source>
</evidence>
<dbReference type="Pfam" id="PF17255">
    <property type="entry name" value="EbsA"/>
    <property type="match status" value="1"/>
</dbReference>
<accession>A0A2A5S1N8</accession>
<dbReference type="EMBL" id="JXJX01000004">
    <property type="protein sequence ID" value="PCS07371.1"/>
    <property type="molecule type" value="Genomic_DNA"/>
</dbReference>
<evidence type="ECO:0000313" key="2">
    <source>
        <dbReference type="EMBL" id="PCS07371.1"/>
    </source>
</evidence>
<keyword evidence="1" id="KW-0812">Transmembrane</keyword>
<organism evidence="2 3">
    <name type="scientific">Pseudolactococcus plantarum</name>
    <dbReference type="NCBI Taxonomy" id="1365"/>
    <lineage>
        <taxon>Bacteria</taxon>
        <taxon>Bacillati</taxon>
        <taxon>Bacillota</taxon>
        <taxon>Bacilli</taxon>
        <taxon>Lactobacillales</taxon>
        <taxon>Streptococcaceae</taxon>
        <taxon>Pseudolactococcus</taxon>
    </lineage>
</organism>
<keyword evidence="1" id="KW-1133">Transmembrane helix</keyword>
<dbReference type="InterPro" id="IPR020215">
    <property type="entry name" value="EbsA-like"/>
</dbReference>
<name>A0A2A5S1N8_9LACT</name>
<sequence length="140" mass="16403">MIYWCLSVTPIFISLALLYENTSISTSSFVLFIIFVLLVWIGFQRYFEISEDEDMLFSRGLVPGYAGKTVISTISKIQVSKRAIIIFSDKSPKGKIFYMRKWPKKYFVDSLVKNDYFKGELELIGKTDHYFNTYQDDKKK</sequence>
<keyword evidence="1" id="KW-0472">Membrane</keyword>
<evidence type="ECO:0000313" key="3">
    <source>
        <dbReference type="Proteomes" id="UP000242246"/>
    </source>
</evidence>
<protein>
    <recommendedName>
        <fullName evidence="4">EbsA protein</fullName>
    </recommendedName>
</protein>
<comment type="caution">
    <text evidence="2">The sequence shown here is derived from an EMBL/GenBank/DDBJ whole genome shotgun (WGS) entry which is preliminary data.</text>
</comment>
<proteinExistence type="predicted"/>
<dbReference type="AlphaFoldDB" id="A0A2A5S1N8"/>